<dbReference type="PANTHER" id="PTHR11679">
    <property type="entry name" value="VESICLE PROTEIN SORTING-ASSOCIATED"/>
    <property type="match status" value="1"/>
</dbReference>
<evidence type="ECO:0000313" key="2">
    <source>
        <dbReference type="EMBL" id="GAB1225544.1"/>
    </source>
</evidence>
<dbReference type="InterPro" id="IPR043155">
    <property type="entry name" value="VPS33_dom3b"/>
</dbReference>
<evidence type="ECO:0008006" key="4">
    <source>
        <dbReference type="Google" id="ProtNLM"/>
    </source>
</evidence>
<protein>
    <recommendedName>
        <fullName evidence="4">Sec1 family protein</fullName>
    </recommendedName>
</protein>
<accession>A0ABQ0DRR6</accession>
<evidence type="ECO:0000256" key="1">
    <source>
        <dbReference type="ARBA" id="ARBA00009884"/>
    </source>
</evidence>
<gene>
    <name evidence="2" type="ORF">ENUP19_0255G0010</name>
</gene>
<dbReference type="Proteomes" id="UP001628156">
    <property type="component" value="Unassembled WGS sequence"/>
</dbReference>
<dbReference type="InterPro" id="IPR027482">
    <property type="entry name" value="Sec1-like_dom2"/>
</dbReference>
<dbReference type="SUPFAM" id="SSF56815">
    <property type="entry name" value="Sec1/munc18-like (SM) proteins"/>
    <property type="match status" value="1"/>
</dbReference>
<name>A0ABQ0DRR6_9EUKA</name>
<comment type="similarity">
    <text evidence="1">Belongs to the STXBP/unc-18/SEC1 family.</text>
</comment>
<dbReference type="EMBL" id="BAAFRS010000255">
    <property type="protein sequence ID" value="GAB1225544.1"/>
    <property type="molecule type" value="Genomic_DNA"/>
</dbReference>
<sequence length="691" mass="80202">MAETKQNRHFNSIKIGELLSISTRPELGPTDILYEYQQYLEGYFTKTLSVRKEKPKYIVCDERSKLLLELTIGTELQNPKYSIEDILLPSEVNNYRRDVTNFIFLASDIEGYKQIAEAMKKIRSNNQSELNDDSLIDNFTVLRPFGTEMWDIEMINFCEMTRCKIERLPIILPLVQEDVLSMQIDDAFVRIYSNFDLGILQLCAEGINDLQKVIGRFPRIHSLGKLSRKLNIMISNPIGETGVSTRFSDCFIFDRTDDLITPHMQGYNYYSMLDRVEDINGDMTTVTVDSSLLIKATKYNRLEEVLKGKMETIFPLHGNNFSRLRDLQFNTFPDEIKQMTSEFSEETLSTTDARESKTRTKMLLEMLPKQFAAFMFFDCHNKFYQEILALARSIDFRRERDEQLEYILKSFDSSTFSYFSDYDPFSKIEDMIYDSPTMETFLQTSRVFCKYAFPDNLARVLSRICFLCGLFGGIKSNQLDNIKKLLMQFYGVWVASVFAKMEACGLIYRNDGQVKRRSFADIHRCVNSMSKESDFIGEKESLKALDGIYDHYQPLIVNYINDYFMRITGEYTTPVKETKRGFFDEDEEEEAPPAKESIDTSTCRFDNLFAPEEKTLIKNVGEVNPRSDHIFVFVIGGISLGEISMLKLIGERYNKKVIIASTNVFRRTQSIPHQFIESCKEEYELISTKAN</sequence>
<proteinExistence type="inferred from homology"/>
<dbReference type="InterPro" id="IPR001619">
    <property type="entry name" value="Sec1-like"/>
</dbReference>
<comment type="caution">
    <text evidence="2">The sequence shown here is derived from an EMBL/GenBank/DDBJ whole genome shotgun (WGS) entry which is preliminary data.</text>
</comment>
<dbReference type="Gene3D" id="3.40.50.1910">
    <property type="match status" value="2"/>
</dbReference>
<dbReference type="Gene3D" id="1.25.40.850">
    <property type="match status" value="1"/>
</dbReference>
<organism evidence="2 3">
    <name type="scientific">Entamoeba nuttalli</name>
    <dbReference type="NCBI Taxonomy" id="412467"/>
    <lineage>
        <taxon>Eukaryota</taxon>
        <taxon>Amoebozoa</taxon>
        <taxon>Evosea</taxon>
        <taxon>Archamoebae</taxon>
        <taxon>Mastigamoebida</taxon>
        <taxon>Entamoebidae</taxon>
        <taxon>Entamoeba</taxon>
    </lineage>
</organism>
<evidence type="ECO:0000313" key="3">
    <source>
        <dbReference type="Proteomes" id="UP001628156"/>
    </source>
</evidence>
<dbReference type="InterPro" id="IPR036045">
    <property type="entry name" value="Sec1-like_sf"/>
</dbReference>
<dbReference type="Pfam" id="PF00995">
    <property type="entry name" value="Sec1"/>
    <property type="match status" value="1"/>
</dbReference>
<keyword evidence="3" id="KW-1185">Reference proteome</keyword>
<reference evidence="2 3" key="1">
    <citation type="journal article" date="2019" name="PLoS Negl. Trop. Dis.">
        <title>Whole genome sequencing of Entamoeba nuttalli reveals mammalian host-related molecular signatures and a novel octapeptide-repeat surface protein.</title>
        <authorList>
            <person name="Tanaka M."/>
            <person name="Makiuchi T."/>
            <person name="Komiyama T."/>
            <person name="Shiina T."/>
            <person name="Osaki K."/>
            <person name="Tachibana H."/>
        </authorList>
    </citation>
    <scope>NUCLEOTIDE SEQUENCE [LARGE SCALE GENOMIC DNA]</scope>
    <source>
        <strain evidence="2 3">P19-061405</strain>
    </source>
</reference>